<keyword evidence="1" id="KW-0677">Repeat</keyword>
<dbReference type="PhylomeDB" id="A0A0G4GBI9"/>
<dbReference type="AlphaFoldDB" id="A0A0G4GBI9"/>
<keyword evidence="6" id="KW-1185">Reference proteome</keyword>
<evidence type="ECO:0000313" key="6">
    <source>
        <dbReference type="Proteomes" id="UP000041254"/>
    </source>
</evidence>
<dbReference type="SMART" id="SM00225">
    <property type="entry name" value="BTB"/>
    <property type="match status" value="1"/>
</dbReference>
<organism evidence="5 6">
    <name type="scientific">Vitrella brassicaformis (strain CCMP3155)</name>
    <dbReference type="NCBI Taxonomy" id="1169540"/>
    <lineage>
        <taxon>Eukaryota</taxon>
        <taxon>Sar</taxon>
        <taxon>Alveolata</taxon>
        <taxon>Colpodellida</taxon>
        <taxon>Vitrellaceae</taxon>
        <taxon>Vitrella</taxon>
    </lineage>
</organism>
<dbReference type="OrthoDB" id="6359816at2759"/>
<dbReference type="InterPro" id="IPR011333">
    <property type="entry name" value="SKP1/BTB/POZ_sf"/>
</dbReference>
<dbReference type="Gene3D" id="3.30.710.10">
    <property type="entry name" value="Potassium Channel Kv1.1, Chain A"/>
    <property type="match status" value="1"/>
</dbReference>
<evidence type="ECO:0000256" key="3">
    <source>
        <dbReference type="SAM" id="MobiDB-lite"/>
    </source>
</evidence>
<sequence>MRFEDSEIYRMLVSGPDHEEITADHLDRSDTTQCAAAAKVRAVTGSEMAGNHAGQANEALFNSPFGFDVSNDGSIWVADTENHCVKTISPNLSVVVTVATAAGGLKSPTGVAVCRATKCCYVADVQTHCIHRIHQDGQVDIIAGERDTAGYQESDGGNTSRWDMPWAVALSPSGDLYVADRQNHLIRKVLLSRGVPPPAPTHCTADTDTTSIATHHHPEGPDVAGRDEEAIETIAGGGLGMGMGVGVMGGGVVAQCATETVAGILGQPGCEDGDPSKAKFNSPSALAVAPDGAVYVSDIASNRIRKISADGREVLTLPGLYKGALGLDIDAHGRLYIANTEAKQILRYDPRAGQVDTVCGVDLVKPTGIRVDSTSGVLFIADLHAFKAITVTKSLPPTPPTLNMDLANLLCQDAEDTFSDVTFLAEGREFMAHCAIIAQRCPKLKDAINHSDGKPVALEVSYKCLVSALFFLYTDRCIVDQTTQHDLLAFADRYDVCRLKCLVEEYMLKRVNLDNVLETLRTAHRCHADRLKKACIKIVIRHFAILQGKIPSSGLAELPELLTELILSMPKLITPKLGRPLSSLQASPAPHCTDTPPSKVDTDKAAPHAKSRPQVQQSASTSTAGTASGSAMSLWEWFCTRSGSGSGIGSAGEGEA</sequence>
<protein>
    <recommendedName>
        <fullName evidence="4">BTB domain-containing protein</fullName>
    </recommendedName>
</protein>
<feature type="region of interest" description="Disordered" evidence="3">
    <location>
        <begin position="583"/>
        <end position="627"/>
    </location>
</feature>
<gene>
    <name evidence="5" type="ORF">Vbra_22094</name>
</gene>
<dbReference type="PROSITE" id="PS50097">
    <property type="entry name" value="BTB"/>
    <property type="match status" value="1"/>
</dbReference>
<feature type="compositionally biased region" description="Low complexity" evidence="3">
    <location>
        <begin position="618"/>
        <end position="627"/>
    </location>
</feature>
<feature type="repeat" description="NHL" evidence="2">
    <location>
        <begin position="69"/>
        <end position="91"/>
    </location>
</feature>
<feature type="domain" description="BTB" evidence="4">
    <location>
        <begin position="419"/>
        <end position="481"/>
    </location>
</feature>
<evidence type="ECO:0000313" key="5">
    <source>
        <dbReference type="EMBL" id="CEM26043.1"/>
    </source>
</evidence>
<dbReference type="Pfam" id="PF00651">
    <property type="entry name" value="BTB"/>
    <property type="match status" value="1"/>
</dbReference>
<dbReference type="PROSITE" id="PS51125">
    <property type="entry name" value="NHL"/>
    <property type="match status" value="1"/>
</dbReference>
<dbReference type="EMBL" id="CDMY01000612">
    <property type="protein sequence ID" value="CEM26043.1"/>
    <property type="molecule type" value="Genomic_DNA"/>
</dbReference>
<dbReference type="VEuPathDB" id="CryptoDB:Vbra_22094"/>
<dbReference type="Gene3D" id="2.120.10.30">
    <property type="entry name" value="TolB, C-terminal domain"/>
    <property type="match status" value="3"/>
</dbReference>
<accession>A0A0G4GBI9</accession>
<dbReference type="InterPro" id="IPR011042">
    <property type="entry name" value="6-blade_b-propeller_TolB-like"/>
</dbReference>
<dbReference type="InParanoid" id="A0A0G4GBI9"/>
<name>A0A0G4GBI9_VITBC</name>
<dbReference type="PANTHER" id="PTHR46388">
    <property type="entry name" value="NHL REPEAT-CONTAINING PROTEIN 2"/>
    <property type="match status" value="1"/>
</dbReference>
<dbReference type="InterPro" id="IPR001258">
    <property type="entry name" value="NHL_repeat"/>
</dbReference>
<evidence type="ECO:0000259" key="4">
    <source>
        <dbReference type="PROSITE" id="PS50097"/>
    </source>
</evidence>
<dbReference type="CDD" id="cd18186">
    <property type="entry name" value="BTB_POZ_ZBTB_KLHL-like"/>
    <property type="match status" value="1"/>
</dbReference>
<dbReference type="SUPFAM" id="SSF63829">
    <property type="entry name" value="Calcium-dependent phosphotriesterase"/>
    <property type="match status" value="1"/>
</dbReference>
<dbReference type="Gene3D" id="2.40.10.500">
    <property type="match status" value="1"/>
</dbReference>
<dbReference type="InterPro" id="IPR000210">
    <property type="entry name" value="BTB/POZ_dom"/>
</dbReference>
<dbReference type="Pfam" id="PF01436">
    <property type="entry name" value="NHL"/>
    <property type="match status" value="2"/>
</dbReference>
<dbReference type="CDD" id="cd14733">
    <property type="entry name" value="BACK"/>
    <property type="match status" value="1"/>
</dbReference>
<reference evidence="5 6" key="1">
    <citation type="submission" date="2014-11" db="EMBL/GenBank/DDBJ databases">
        <authorList>
            <person name="Zhu J."/>
            <person name="Qi W."/>
            <person name="Song R."/>
        </authorList>
    </citation>
    <scope>NUCLEOTIDE SEQUENCE [LARGE SCALE GENOMIC DNA]</scope>
</reference>
<dbReference type="Proteomes" id="UP000041254">
    <property type="component" value="Unassembled WGS sequence"/>
</dbReference>
<dbReference type="OMA" id="THCIHRI"/>
<dbReference type="SUPFAM" id="SSF101898">
    <property type="entry name" value="NHL repeat"/>
    <property type="match status" value="1"/>
</dbReference>
<evidence type="ECO:0000256" key="2">
    <source>
        <dbReference type="PROSITE-ProRule" id="PRU00504"/>
    </source>
</evidence>
<evidence type="ECO:0000256" key="1">
    <source>
        <dbReference type="ARBA" id="ARBA00022737"/>
    </source>
</evidence>
<proteinExistence type="predicted"/>
<dbReference type="SUPFAM" id="SSF54695">
    <property type="entry name" value="POZ domain"/>
    <property type="match status" value="1"/>
</dbReference>
<dbReference type="PANTHER" id="PTHR46388:SF2">
    <property type="entry name" value="NHL REPEAT-CONTAINING PROTEIN 2"/>
    <property type="match status" value="1"/>
</dbReference>
<dbReference type="STRING" id="1169540.A0A0G4GBI9"/>